<feature type="transmembrane region" description="Helical" evidence="16">
    <location>
        <begin position="236"/>
        <end position="257"/>
    </location>
</feature>
<keyword evidence="16" id="KW-1133">Transmembrane helix</keyword>
<dbReference type="CDD" id="cd05911">
    <property type="entry name" value="Firefly_Luc_like"/>
    <property type="match status" value="1"/>
</dbReference>
<evidence type="ECO:0000256" key="16">
    <source>
        <dbReference type="SAM" id="Phobius"/>
    </source>
</evidence>
<evidence type="ECO:0000256" key="8">
    <source>
        <dbReference type="ARBA" id="ARBA00022840"/>
    </source>
</evidence>
<dbReference type="EC" id="1.13.12.7" evidence="4"/>
<dbReference type="PANTHER" id="PTHR24096">
    <property type="entry name" value="LONG-CHAIN-FATTY-ACID--COA LIGASE"/>
    <property type="match status" value="1"/>
</dbReference>
<evidence type="ECO:0000256" key="9">
    <source>
        <dbReference type="ARBA" id="ARBA00022842"/>
    </source>
</evidence>
<dbReference type="Gene3D" id="3.40.50.980">
    <property type="match status" value="2"/>
</dbReference>
<accession>A0A8K0G7S4</accession>
<keyword evidence="7" id="KW-0547">Nucleotide-binding</keyword>
<evidence type="ECO:0000313" key="20">
    <source>
        <dbReference type="Proteomes" id="UP000801492"/>
    </source>
</evidence>
<dbReference type="PANTHER" id="PTHR24096:SF423">
    <property type="entry name" value="GM05240P"/>
    <property type="match status" value="1"/>
</dbReference>
<keyword evidence="20" id="KW-1185">Reference proteome</keyword>
<dbReference type="Gene3D" id="3.30.300.30">
    <property type="match status" value="1"/>
</dbReference>
<keyword evidence="6" id="KW-0479">Metal-binding</keyword>
<name>A0A8K0G7S4_IGNLU</name>
<organism evidence="19 20">
    <name type="scientific">Ignelater luminosus</name>
    <name type="common">Cucubano</name>
    <name type="synonym">Pyrophorus luminosus</name>
    <dbReference type="NCBI Taxonomy" id="2038154"/>
    <lineage>
        <taxon>Eukaryota</taxon>
        <taxon>Metazoa</taxon>
        <taxon>Ecdysozoa</taxon>
        <taxon>Arthropoda</taxon>
        <taxon>Hexapoda</taxon>
        <taxon>Insecta</taxon>
        <taxon>Pterygota</taxon>
        <taxon>Neoptera</taxon>
        <taxon>Endopterygota</taxon>
        <taxon>Coleoptera</taxon>
        <taxon>Polyphaga</taxon>
        <taxon>Elateriformia</taxon>
        <taxon>Elateroidea</taxon>
        <taxon>Elateridae</taxon>
        <taxon>Agrypninae</taxon>
        <taxon>Pyrophorini</taxon>
        <taxon>Ignelater</taxon>
    </lineage>
</organism>
<evidence type="ECO:0000256" key="5">
    <source>
        <dbReference type="ARBA" id="ARBA00019043"/>
    </source>
</evidence>
<keyword evidence="14" id="KW-0599">Photoprotein</keyword>
<reference evidence="19" key="1">
    <citation type="submission" date="2019-08" db="EMBL/GenBank/DDBJ databases">
        <title>The genome of the North American firefly Photinus pyralis.</title>
        <authorList>
            <consortium name="Photinus pyralis genome working group"/>
            <person name="Fallon T.R."/>
            <person name="Sander Lower S.E."/>
            <person name="Weng J.-K."/>
        </authorList>
    </citation>
    <scope>NUCLEOTIDE SEQUENCE</scope>
    <source>
        <strain evidence="19">TRF0915ILg1</strain>
        <tissue evidence="19">Whole body</tissue>
    </source>
</reference>
<dbReference type="Gene3D" id="2.30.38.10">
    <property type="entry name" value="Luciferase, Domain 3"/>
    <property type="match status" value="1"/>
</dbReference>
<keyword evidence="10" id="KW-0560">Oxidoreductase</keyword>
<dbReference type="GO" id="GO:0016405">
    <property type="term" value="F:CoA-ligase activity"/>
    <property type="evidence" value="ECO:0007669"/>
    <property type="project" value="TreeGrafter"/>
</dbReference>
<evidence type="ECO:0000256" key="14">
    <source>
        <dbReference type="ARBA" id="ARBA00023262"/>
    </source>
</evidence>
<dbReference type="InterPro" id="IPR045851">
    <property type="entry name" value="AMP-bd_C_sf"/>
</dbReference>
<dbReference type="FunFam" id="3.30.300.30:FF:000007">
    <property type="entry name" value="4-coumarate--CoA ligase 2"/>
    <property type="match status" value="1"/>
</dbReference>
<dbReference type="GO" id="GO:0005524">
    <property type="term" value="F:ATP binding"/>
    <property type="evidence" value="ECO:0007669"/>
    <property type="project" value="UniProtKB-KW"/>
</dbReference>
<dbReference type="PROSITE" id="PS00455">
    <property type="entry name" value="AMP_BINDING"/>
    <property type="match status" value="1"/>
</dbReference>
<evidence type="ECO:0000256" key="6">
    <source>
        <dbReference type="ARBA" id="ARBA00022723"/>
    </source>
</evidence>
<dbReference type="InterPro" id="IPR020845">
    <property type="entry name" value="AMP-binding_CS"/>
</dbReference>
<keyword evidence="13" id="KW-0455">Luminescence</keyword>
<evidence type="ECO:0000256" key="15">
    <source>
        <dbReference type="ARBA" id="ARBA00048497"/>
    </source>
</evidence>
<comment type="similarity">
    <text evidence="3">Belongs to the ATP-dependent AMP-binding enzyme family.</text>
</comment>
<evidence type="ECO:0000259" key="17">
    <source>
        <dbReference type="Pfam" id="PF00501"/>
    </source>
</evidence>
<proteinExistence type="inferred from homology"/>
<evidence type="ECO:0000259" key="18">
    <source>
        <dbReference type="Pfam" id="PF13193"/>
    </source>
</evidence>
<dbReference type="Pfam" id="PF00501">
    <property type="entry name" value="AMP-binding"/>
    <property type="match status" value="1"/>
</dbReference>
<dbReference type="GO" id="GO:0005777">
    <property type="term" value="C:peroxisome"/>
    <property type="evidence" value="ECO:0007669"/>
    <property type="project" value="UniProtKB-SubCell"/>
</dbReference>
<evidence type="ECO:0000256" key="7">
    <source>
        <dbReference type="ARBA" id="ARBA00022741"/>
    </source>
</evidence>
<evidence type="ECO:0000256" key="12">
    <source>
        <dbReference type="ARBA" id="ARBA00023140"/>
    </source>
</evidence>
<evidence type="ECO:0000256" key="10">
    <source>
        <dbReference type="ARBA" id="ARBA00023002"/>
    </source>
</evidence>
<dbReference type="Proteomes" id="UP000801492">
    <property type="component" value="Unassembled WGS sequence"/>
</dbReference>
<evidence type="ECO:0000256" key="4">
    <source>
        <dbReference type="ARBA" id="ARBA00012532"/>
    </source>
</evidence>
<comment type="subcellular location">
    <subcellularLocation>
        <location evidence="2">Peroxisome</location>
    </subcellularLocation>
</comment>
<evidence type="ECO:0000256" key="3">
    <source>
        <dbReference type="ARBA" id="ARBA00006432"/>
    </source>
</evidence>
<keyword evidence="9" id="KW-0460">Magnesium</keyword>
<dbReference type="InterPro" id="IPR025110">
    <property type="entry name" value="AMP-bd_C"/>
</dbReference>
<keyword evidence="16" id="KW-0812">Transmembrane</keyword>
<gene>
    <name evidence="19" type="ORF">ILUMI_11395</name>
</gene>
<comment type="catalytic activity">
    <reaction evidence="15">
        <text>firefly D-luciferin + ATP + O2 = firefly oxyluciferin + hnu + AMP + CO2 + diphosphate</text>
        <dbReference type="Rhea" id="RHEA:10732"/>
        <dbReference type="ChEBI" id="CHEBI:15379"/>
        <dbReference type="ChEBI" id="CHEBI:16526"/>
        <dbReference type="ChEBI" id="CHEBI:16792"/>
        <dbReference type="ChEBI" id="CHEBI:30212"/>
        <dbReference type="ChEBI" id="CHEBI:30616"/>
        <dbReference type="ChEBI" id="CHEBI:33019"/>
        <dbReference type="ChEBI" id="CHEBI:58038"/>
        <dbReference type="ChEBI" id="CHEBI:456215"/>
        <dbReference type="EC" id="1.13.12.7"/>
    </reaction>
</comment>
<keyword evidence="8" id="KW-0067">ATP-binding</keyword>
<dbReference type="AlphaFoldDB" id="A0A8K0G7S4"/>
<dbReference type="EMBL" id="VTPC01006646">
    <property type="protein sequence ID" value="KAF2894780.1"/>
    <property type="molecule type" value="Genomic_DNA"/>
</dbReference>
<evidence type="ECO:0000313" key="19">
    <source>
        <dbReference type="EMBL" id="KAF2894780.1"/>
    </source>
</evidence>
<feature type="domain" description="AMP-binding enzyme C-terminal" evidence="18">
    <location>
        <begin position="451"/>
        <end position="527"/>
    </location>
</feature>
<comment type="cofactor">
    <cofactor evidence="1">
        <name>Mg(2+)</name>
        <dbReference type="ChEBI" id="CHEBI:18420"/>
    </cofactor>
</comment>
<dbReference type="GO" id="GO:0008218">
    <property type="term" value="P:bioluminescence"/>
    <property type="evidence" value="ECO:0007669"/>
    <property type="project" value="UniProtKB-KW"/>
</dbReference>
<keyword evidence="16" id="KW-0472">Membrane</keyword>
<keyword evidence="11" id="KW-0503">Monooxygenase</keyword>
<dbReference type="SUPFAM" id="SSF56801">
    <property type="entry name" value="Acetyl-CoA synthetase-like"/>
    <property type="match status" value="1"/>
</dbReference>
<evidence type="ECO:0000256" key="2">
    <source>
        <dbReference type="ARBA" id="ARBA00004275"/>
    </source>
</evidence>
<keyword evidence="12" id="KW-0576">Peroxisome</keyword>
<sequence length="541" mass="59913">MSDKSCNIISGPQPIFCIQEKSVGKYLFECLKKRDPKHVTMTDISTGRSLETGKILQDSVKATRVLQELGIQKGDVIAIVAENTVTYCIPQLAAFYMGVTVHLLNPVYSKGELKHAFEISKPKLIICSQLSVQNVTQTLHESHLEDVKIVLLEGTLENHINITSFENLLENTDFIDPKCFEPETFDSSEQPAMILMSSGTTGLPKGVLLSHKNIRATFEYLLSEEYIGATDTDVTIFILPFFHVFGILIQILSLAVGSRLMLMKNFKPDVYLESIQKYKAKKLYMVPPMLVFLAKSHLVNNYNVSSVEDIVVGGAPLGKQLFMDATKRLPNVSIRQLYGATEVCGASTITKRNNIVIGTAGVLVPNIAAKVWDSDLKKVVKPSTIGELCFKGPMIMKGYVGNESDTKLCIDEEGFLHSGDLGFFDENGHIHIVDRIKELIKYKGFQVAPAELEALILTHAAVKECGVIGIPDDRAGQIPLAYVVRQNGVDVSQQDIIDYVAERISVQKHLYGGVRFIDEIPKSASGKILRRKLIEMFSTSL</sequence>
<comment type="caution">
    <text evidence="19">The sequence shown here is derived from an EMBL/GenBank/DDBJ whole genome shotgun (WGS) entry which is preliminary data.</text>
</comment>
<dbReference type="Pfam" id="PF13193">
    <property type="entry name" value="AMP-binding_C"/>
    <property type="match status" value="1"/>
</dbReference>
<evidence type="ECO:0000256" key="13">
    <source>
        <dbReference type="ARBA" id="ARBA00023223"/>
    </source>
</evidence>
<dbReference type="GO" id="GO:0046872">
    <property type="term" value="F:metal ion binding"/>
    <property type="evidence" value="ECO:0007669"/>
    <property type="project" value="UniProtKB-KW"/>
</dbReference>
<dbReference type="InterPro" id="IPR000873">
    <property type="entry name" value="AMP-dep_synth/lig_dom"/>
</dbReference>
<dbReference type="GO" id="GO:0047077">
    <property type="term" value="F:Photinus-luciferin 4-monooxygenase (ATP-hydrolyzing) activity"/>
    <property type="evidence" value="ECO:0007669"/>
    <property type="project" value="UniProtKB-EC"/>
</dbReference>
<evidence type="ECO:0000256" key="1">
    <source>
        <dbReference type="ARBA" id="ARBA00001946"/>
    </source>
</evidence>
<dbReference type="OrthoDB" id="10253869at2759"/>
<protein>
    <recommendedName>
        <fullName evidence="5">Luciferin 4-monooxygenase</fullName>
        <ecNumber evidence="4">1.13.12.7</ecNumber>
    </recommendedName>
</protein>
<feature type="domain" description="AMP-dependent synthetase/ligase" evidence="17">
    <location>
        <begin position="34"/>
        <end position="399"/>
    </location>
</feature>
<evidence type="ECO:0000256" key="11">
    <source>
        <dbReference type="ARBA" id="ARBA00023033"/>
    </source>
</evidence>